<dbReference type="AlphaFoldDB" id="A0A3N0BYX9"/>
<dbReference type="SUPFAM" id="SSF50969">
    <property type="entry name" value="YVTN repeat-like/Quinoprotein amine dehydrogenase"/>
    <property type="match status" value="1"/>
</dbReference>
<protein>
    <submittedName>
        <fullName evidence="1">Glutaminyl-peptide cyclotransferase</fullName>
    </submittedName>
</protein>
<organism evidence="1 2">
    <name type="scientific">Pedobacter jejuensis</name>
    <dbReference type="NCBI Taxonomy" id="1268550"/>
    <lineage>
        <taxon>Bacteria</taxon>
        <taxon>Pseudomonadati</taxon>
        <taxon>Bacteroidota</taxon>
        <taxon>Sphingobacteriia</taxon>
        <taxon>Sphingobacteriales</taxon>
        <taxon>Sphingobacteriaceae</taxon>
        <taxon>Pedobacter</taxon>
    </lineage>
</organism>
<dbReference type="RefSeq" id="WP_123204821.1">
    <property type="nucleotide sequence ID" value="NZ_RBEE01000008.1"/>
</dbReference>
<dbReference type="GO" id="GO:0016603">
    <property type="term" value="F:glutaminyl-peptide cyclotransferase activity"/>
    <property type="evidence" value="ECO:0007669"/>
    <property type="project" value="InterPro"/>
</dbReference>
<name>A0A3N0BYX9_9SPHI</name>
<proteinExistence type="predicted"/>
<dbReference type="PROSITE" id="PS51257">
    <property type="entry name" value="PROKAR_LIPOPROTEIN"/>
    <property type="match status" value="1"/>
</dbReference>
<dbReference type="InterPro" id="IPR011044">
    <property type="entry name" value="Quino_amine_DH_bsu"/>
</dbReference>
<dbReference type="PANTHER" id="PTHR31270">
    <property type="entry name" value="GLUTAMINYL-PEPTIDE CYCLOTRANSFERASE"/>
    <property type="match status" value="1"/>
</dbReference>
<dbReference type="Gene3D" id="2.130.10.10">
    <property type="entry name" value="YVTN repeat-like/Quinoprotein amine dehydrogenase"/>
    <property type="match status" value="1"/>
</dbReference>
<evidence type="ECO:0000313" key="2">
    <source>
        <dbReference type="Proteomes" id="UP000274046"/>
    </source>
</evidence>
<dbReference type="InterPro" id="IPR007788">
    <property type="entry name" value="QCT"/>
</dbReference>
<dbReference type="PANTHER" id="PTHR31270:SF1">
    <property type="entry name" value="GLUTAMINYL-PEPTIDE CYCLOTRANSFERASE"/>
    <property type="match status" value="1"/>
</dbReference>
<reference evidence="1 2" key="1">
    <citation type="submission" date="2018-10" db="EMBL/GenBank/DDBJ databases">
        <title>Genome sequencing of Pedobacter jejuensis TNB23.</title>
        <authorList>
            <person name="Cho Y.-J."/>
            <person name="Cho A."/>
            <person name="Kim O.-S."/>
        </authorList>
    </citation>
    <scope>NUCLEOTIDE SEQUENCE [LARGE SCALE GENOMIC DNA]</scope>
    <source>
        <strain evidence="1 2">TNB23</strain>
    </source>
</reference>
<dbReference type="OrthoDB" id="9783700at2"/>
<gene>
    <name evidence="1" type="ORF">D7004_05240</name>
</gene>
<keyword evidence="2" id="KW-1185">Reference proteome</keyword>
<sequence length="360" mass="40108">MLFGLKINQIKVLFLVAIAINLASSCKDEPAVGYSSFVSPSAGTNITSGKVIDVKVDFAKTSKIDSVVYFMDSTKVVIAKDTLGLQLKSLGLKLGNHLITAKIYQGEKSDDITSNIVVLASKAPDLYTYKVVTKFPHDTAAYVEGLEYHDGFFYEGTGEKGKSDLRKVNIQTGKILQQVKLDTAYFGEGITVVGNKILQLTWQEKTAFVYDKDSFKLLSKLPYTVGREGWGLTFDGEKIYTSDGSNTIYFMDKNTYQKIGSIDVFDDKSAIENLNELEYIDGKIYANVYQTNSILIINPQTGAVESKIDLTGLFSADNFKTDWEKGNNVLNGIAYDKVNKRLFVTGKKWPYIYDIKMIKK</sequence>
<dbReference type="InterPro" id="IPR015943">
    <property type="entry name" value="WD40/YVTN_repeat-like_dom_sf"/>
</dbReference>
<dbReference type="Pfam" id="PF05096">
    <property type="entry name" value="Glu_cyclase_2"/>
    <property type="match status" value="1"/>
</dbReference>
<accession>A0A3N0BYX9</accession>
<dbReference type="Proteomes" id="UP000274046">
    <property type="component" value="Unassembled WGS sequence"/>
</dbReference>
<dbReference type="EMBL" id="RBEE01000008">
    <property type="protein sequence ID" value="RNL55091.1"/>
    <property type="molecule type" value="Genomic_DNA"/>
</dbReference>
<comment type="caution">
    <text evidence="1">The sequence shown here is derived from an EMBL/GenBank/DDBJ whole genome shotgun (WGS) entry which is preliminary data.</text>
</comment>
<keyword evidence="1" id="KW-0808">Transferase</keyword>
<evidence type="ECO:0000313" key="1">
    <source>
        <dbReference type="EMBL" id="RNL55091.1"/>
    </source>
</evidence>